<keyword evidence="1" id="KW-1133">Transmembrane helix</keyword>
<evidence type="ECO:0000313" key="2">
    <source>
        <dbReference type="EMBL" id="KAK6180222.1"/>
    </source>
</evidence>
<dbReference type="AlphaFoldDB" id="A0AAN8PMH4"/>
<evidence type="ECO:0000313" key="3">
    <source>
        <dbReference type="Proteomes" id="UP001347796"/>
    </source>
</evidence>
<evidence type="ECO:0000256" key="1">
    <source>
        <dbReference type="SAM" id="Phobius"/>
    </source>
</evidence>
<dbReference type="Proteomes" id="UP001347796">
    <property type="component" value="Unassembled WGS sequence"/>
</dbReference>
<name>A0AAN8PMH4_PATCE</name>
<keyword evidence="1" id="KW-0472">Membrane</keyword>
<protein>
    <recommendedName>
        <fullName evidence="4">EGF-like domain-containing protein</fullName>
    </recommendedName>
</protein>
<feature type="transmembrane region" description="Helical" evidence="1">
    <location>
        <begin position="78"/>
        <end position="101"/>
    </location>
</feature>
<reference evidence="2 3" key="1">
    <citation type="submission" date="2024-01" db="EMBL/GenBank/DDBJ databases">
        <title>The genome of the rayed Mediterranean limpet Patella caerulea (Linnaeus, 1758).</title>
        <authorList>
            <person name="Anh-Thu Weber A."/>
            <person name="Halstead-Nussloch G."/>
        </authorList>
    </citation>
    <scope>NUCLEOTIDE SEQUENCE [LARGE SCALE GENOMIC DNA]</scope>
    <source>
        <strain evidence="2">AATW-2023a</strain>
        <tissue evidence="2">Whole specimen</tissue>
    </source>
</reference>
<dbReference type="Gene3D" id="2.170.300.10">
    <property type="entry name" value="Tie2 ligand-binding domain superfamily"/>
    <property type="match status" value="1"/>
</dbReference>
<gene>
    <name evidence="2" type="ORF">SNE40_012414</name>
</gene>
<proteinExistence type="predicted"/>
<keyword evidence="1" id="KW-0812">Transmembrane</keyword>
<sequence length="183" mass="19995">MNPDRNSVIVNICFGFTDCAVGRYGNKCTSKCGNCADKTPCDVITGSCGPVGCADGFQGPTCHERVPVATSTALSPGVYAAIGVICVILWTILVFLTYHFCKKRCQTTPRSPNEEIELDHNYSNTDLIPTSSTLDSTLTTGNQNISTNTRNVDYVNQLFNTEDDTIRMIHYNTPDDTNNSIHL</sequence>
<accession>A0AAN8PMH4</accession>
<evidence type="ECO:0008006" key="4">
    <source>
        <dbReference type="Google" id="ProtNLM"/>
    </source>
</evidence>
<comment type="caution">
    <text evidence="2">The sequence shown here is derived from an EMBL/GenBank/DDBJ whole genome shotgun (WGS) entry which is preliminary data.</text>
</comment>
<organism evidence="2 3">
    <name type="scientific">Patella caerulea</name>
    <name type="common">Rayed Mediterranean limpet</name>
    <dbReference type="NCBI Taxonomy" id="87958"/>
    <lineage>
        <taxon>Eukaryota</taxon>
        <taxon>Metazoa</taxon>
        <taxon>Spiralia</taxon>
        <taxon>Lophotrochozoa</taxon>
        <taxon>Mollusca</taxon>
        <taxon>Gastropoda</taxon>
        <taxon>Patellogastropoda</taxon>
        <taxon>Patelloidea</taxon>
        <taxon>Patellidae</taxon>
        <taxon>Patella</taxon>
    </lineage>
</organism>
<dbReference type="EMBL" id="JAZGQO010000008">
    <property type="protein sequence ID" value="KAK6180222.1"/>
    <property type="molecule type" value="Genomic_DNA"/>
</dbReference>
<keyword evidence="3" id="KW-1185">Reference proteome</keyword>